<dbReference type="SUPFAM" id="SSF52309">
    <property type="entry name" value="N-(deoxy)ribosyltransferase-like"/>
    <property type="match status" value="1"/>
</dbReference>
<accession>A0A0F4LUF7</accession>
<dbReference type="Proteomes" id="UP000033558">
    <property type="component" value="Unassembled WGS sequence"/>
</dbReference>
<dbReference type="InterPro" id="IPR007710">
    <property type="entry name" value="Nucleoside_deoxyribTrfase"/>
</dbReference>
<evidence type="ECO:0000313" key="1">
    <source>
        <dbReference type="EMBL" id="KJY61988.1"/>
    </source>
</evidence>
<dbReference type="PATRIC" id="fig|1218492.5.peg.1189"/>
<name>A0A0F4LUF7_9LACO</name>
<keyword evidence="1" id="KW-0808">Transferase</keyword>
<dbReference type="GO" id="GO:0016740">
    <property type="term" value="F:transferase activity"/>
    <property type="evidence" value="ECO:0007669"/>
    <property type="project" value="UniProtKB-KW"/>
</dbReference>
<dbReference type="STRING" id="1218492.JG30_10470"/>
<keyword evidence="2" id="KW-1185">Reference proteome</keyword>
<evidence type="ECO:0000313" key="2">
    <source>
        <dbReference type="Proteomes" id="UP000033558"/>
    </source>
</evidence>
<reference evidence="1 2" key="1">
    <citation type="submission" date="2015-01" db="EMBL/GenBank/DDBJ databases">
        <title>Comparative genomics of the lactic acid bacteria isolated from the honey bee gut.</title>
        <authorList>
            <person name="Ellegaard K.M."/>
            <person name="Tamarit D."/>
            <person name="Javelind E."/>
            <person name="Olofsson T."/>
            <person name="Andersson S.G."/>
            <person name="Vasquez A."/>
        </authorList>
    </citation>
    <scope>NUCLEOTIDE SEQUENCE [LARGE SCALE GENOMIC DNA]</scope>
    <source>
        <strain evidence="1 2">Bin4</strain>
    </source>
</reference>
<gene>
    <name evidence="1" type="ORF">JG30_10470</name>
</gene>
<proteinExistence type="predicted"/>
<comment type="caution">
    <text evidence="1">The sequence shown here is derived from an EMBL/GenBank/DDBJ whole genome shotgun (WGS) entry which is preliminary data.</text>
</comment>
<dbReference type="OrthoDB" id="2313111at2"/>
<dbReference type="EMBL" id="JXJQ01000008">
    <property type="protein sequence ID" value="KJY61988.1"/>
    <property type="molecule type" value="Genomic_DNA"/>
</dbReference>
<dbReference type="RefSeq" id="WP_046316810.1">
    <property type="nucleotide sequence ID" value="NZ_JAMBJK010000015.1"/>
</dbReference>
<dbReference type="HOGENOM" id="CLU_117644_1_0_9"/>
<sequence>MPKQNVLYLACSWFSPEEKQHLQQAQQQLAQNPTVDWDNSFRPLEHQFGDYDVSHNPAALADPLWQMGTFRNDLTGIDKADLVCGLFVPEKPDTGMAFEFGYAYACHKPIFAVIPDNSTVPINVMLVPSVTQYIRLSDAATFDFNNYDFDLFSVSTF</sequence>
<dbReference type="Pfam" id="PF05014">
    <property type="entry name" value="Nuc_deoxyrib_tr"/>
    <property type="match status" value="1"/>
</dbReference>
<dbReference type="AlphaFoldDB" id="A0A0F4LUF7"/>
<protein>
    <submittedName>
        <fullName evidence="1">Nucleotide deoxyribosyltransferase</fullName>
    </submittedName>
</protein>
<dbReference type="Gene3D" id="3.40.50.450">
    <property type="match status" value="1"/>
</dbReference>
<organism evidence="1 2">
    <name type="scientific">Bombilactobacillus mellifer</name>
    <dbReference type="NCBI Taxonomy" id="1218492"/>
    <lineage>
        <taxon>Bacteria</taxon>
        <taxon>Bacillati</taxon>
        <taxon>Bacillota</taxon>
        <taxon>Bacilli</taxon>
        <taxon>Lactobacillales</taxon>
        <taxon>Lactobacillaceae</taxon>
        <taxon>Bombilactobacillus</taxon>
    </lineage>
</organism>